<name>A0A4R5XG51_9AGAM</name>
<dbReference type="AlphaFoldDB" id="A0A4R5XG51"/>
<evidence type="ECO:0000313" key="3">
    <source>
        <dbReference type="Proteomes" id="UP000294933"/>
    </source>
</evidence>
<dbReference type="Proteomes" id="UP000294933">
    <property type="component" value="Unassembled WGS sequence"/>
</dbReference>
<proteinExistence type="predicted"/>
<dbReference type="EMBL" id="ML170156">
    <property type="protein sequence ID" value="TDL29137.1"/>
    <property type="molecule type" value="Genomic_DNA"/>
</dbReference>
<reference evidence="2 3" key="1">
    <citation type="submission" date="2018-06" db="EMBL/GenBank/DDBJ databases">
        <title>A transcriptomic atlas of mushroom development highlights an independent origin of complex multicellularity.</title>
        <authorList>
            <consortium name="DOE Joint Genome Institute"/>
            <person name="Krizsan K."/>
            <person name="Almasi E."/>
            <person name="Merenyi Z."/>
            <person name="Sahu N."/>
            <person name="Viragh M."/>
            <person name="Koszo T."/>
            <person name="Mondo S."/>
            <person name="Kiss B."/>
            <person name="Balint B."/>
            <person name="Kues U."/>
            <person name="Barry K."/>
            <person name="Hegedus J.C."/>
            <person name="Henrissat B."/>
            <person name="Johnson J."/>
            <person name="Lipzen A."/>
            <person name="Ohm R."/>
            <person name="Nagy I."/>
            <person name="Pangilinan J."/>
            <person name="Yan J."/>
            <person name="Xiong Y."/>
            <person name="Grigoriev I.V."/>
            <person name="Hibbett D.S."/>
            <person name="Nagy L.G."/>
        </authorList>
    </citation>
    <scope>NUCLEOTIDE SEQUENCE [LARGE SCALE GENOMIC DNA]</scope>
    <source>
        <strain evidence="2 3">SZMC22713</strain>
    </source>
</reference>
<dbReference type="VEuPathDB" id="FungiDB:BD410DRAFT_5470"/>
<evidence type="ECO:0000313" key="2">
    <source>
        <dbReference type="EMBL" id="TDL29137.1"/>
    </source>
</evidence>
<accession>A0A4R5XG51</accession>
<feature type="region of interest" description="Disordered" evidence="1">
    <location>
        <begin position="130"/>
        <end position="153"/>
    </location>
</feature>
<sequence>MADTPVILPDYLLLRQTTTATPCSVCQHQRWKTIWKRFLHASSFWNAELTVMQNPPAETSLGDTRPPTVAISFANDEDLTRPVSEIVDAIIHPKSFGVSSVVMSRNDVNSVVQALRAFLQQRPEVTRIPSKAANQHRLLSTTQPTLARRRSLP</sequence>
<protein>
    <submittedName>
        <fullName evidence="2">Uncharacterized protein</fullName>
    </submittedName>
</protein>
<organism evidence="2 3">
    <name type="scientific">Rickenella mellea</name>
    <dbReference type="NCBI Taxonomy" id="50990"/>
    <lineage>
        <taxon>Eukaryota</taxon>
        <taxon>Fungi</taxon>
        <taxon>Dikarya</taxon>
        <taxon>Basidiomycota</taxon>
        <taxon>Agaricomycotina</taxon>
        <taxon>Agaricomycetes</taxon>
        <taxon>Hymenochaetales</taxon>
        <taxon>Rickenellaceae</taxon>
        <taxon>Rickenella</taxon>
    </lineage>
</organism>
<evidence type="ECO:0000256" key="1">
    <source>
        <dbReference type="SAM" id="MobiDB-lite"/>
    </source>
</evidence>
<gene>
    <name evidence="2" type="ORF">BD410DRAFT_5470</name>
</gene>
<keyword evidence="3" id="KW-1185">Reference proteome</keyword>